<dbReference type="EMBL" id="CP093326">
    <property type="protein sequence ID" value="UNK46193.1"/>
    <property type="molecule type" value="Genomic_DNA"/>
</dbReference>
<dbReference type="InterPro" id="IPR004547">
    <property type="entry name" value="Glucosamine6P_isomerase"/>
</dbReference>
<evidence type="ECO:0000259" key="3">
    <source>
        <dbReference type="Pfam" id="PF01182"/>
    </source>
</evidence>
<sequence length="254" mass="26692">MSATVDQQRKLHISHHDAAEIGTVAADLVAGLVVDLPRAVIGLATGSSPLPLYQSLARRRLDLTAVRWFALDEYIGLPAGHPESYAAVIEREVITPLGLDPATVLLPDVGQPDVDQAATDYEAAIASAGGIDLQILGIGHNGHLAFNEPGSALDSRTRVEVLTQSTRQANARFFDCLDDVPTRCITQGLGTIMAAKRLLLLVQGRDKAEALSRALTGPVHPDCPASVLQLHPDVTVLTDVAAASLLPAGASSAR</sequence>
<reference evidence="4 5" key="1">
    <citation type="submission" date="2022-03" db="EMBL/GenBank/DDBJ databases">
        <title>Isotopic signatures of nitrous oxide derived from detoxification processes.</title>
        <authorList>
            <person name="Behrendt U."/>
            <person name="Buchen C."/>
            <person name="Well R."/>
            <person name="Ulrich A."/>
            <person name="Rohe L."/>
            <person name="Kolb S."/>
            <person name="Schloter M."/>
            <person name="Horn M.A."/>
            <person name="Augustin J."/>
        </authorList>
    </citation>
    <scope>NUCLEOTIDE SEQUENCE [LARGE SCALE GENOMIC DNA]</scope>
    <source>
        <strain evidence="4 5">S4-C24</strain>
    </source>
</reference>
<gene>
    <name evidence="4" type="ORF">MNQ99_02150</name>
</gene>
<accession>A0ABY3WC97</accession>
<organism evidence="4 5">
    <name type="scientific">Arthrobacter sulfonylureivorans</name>
    <dbReference type="NCBI Taxonomy" id="2486855"/>
    <lineage>
        <taxon>Bacteria</taxon>
        <taxon>Bacillati</taxon>
        <taxon>Actinomycetota</taxon>
        <taxon>Actinomycetes</taxon>
        <taxon>Micrococcales</taxon>
        <taxon>Micrococcaceae</taxon>
        <taxon>Arthrobacter</taxon>
    </lineage>
</organism>
<dbReference type="Gene3D" id="3.40.50.1360">
    <property type="match status" value="1"/>
</dbReference>
<name>A0ABY3WC97_9MICC</name>
<protein>
    <submittedName>
        <fullName evidence="4">Glucosamine-6-phosphate deaminase</fullName>
    </submittedName>
</protein>
<dbReference type="Proteomes" id="UP000829069">
    <property type="component" value="Chromosome"/>
</dbReference>
<dbReference type="PANTHER" id="PTHR11280">
    <property type="entry name" value="GLUCOSAMINE-6-PHOSPHATE ISOMERASE"/>
    <property type="match status" value="1"/>
</dbReference>
<dbReference type="CDD" id="cd01399">
    <property type="entry name" value="GlcN6P_deaminase"/>
    <property type="match status" value="1"/>
</dbReference>
<dbReference type="Pfam" id="PF01182">
    <property type="entry name" value="Glucosamine_iso"/>
    <property type="match status" value="1"/>
</dbReference>
<feature type="domain" description="Glucosamine/galactosamine-6-phosphate isomerase" evidence="3">
    <location>
        <begin position="37"/>
        <end position="229"/>
    </location>
</feature>
<keyword evidence="2" id="KW-0119">Carbohydrate metabolism</keyword>
<dbReference type="SUPFAM" id="SSF100950">
    <property type="entry name" value="NagB/RpiA/CoA transferase-like"/>
    <property type="match status" value="1"/>
</dbReference>
<keyword evidence="5" id="KW-1185">Reference proteome</keyword>
<evidence type="ECO:0000256" key="2">
    <source>
        <dbReference type="ARBA" id="ARBA00023277"/>
    </source>
</evidence>
<dbReference type="InterPro" id="IPR018321">
    <property type="entry name" value="Glucosamine6P_isomerase_CS"/>
</dbReference>
<evidence type="ECO:0000313" key="4">
    <source>
        <dbReference type="EMBL" id="UNK46193.1"/>
    </source>
</evidence>
<dbReference type="InterPro" id="IPR006148">
    <property type="entry name" value="Glc/Gal-6P_isomerase"/>
</dbReference>
<keyword evidence="1" id="KW-0378">Hydrolase</keyword>
<dbReference type="RefSeq" id="WP_241914267.1">
    <property type="nucleotide sequence ID" value="NZ_CP093326.1"/>
</dbReference>
<evidence type="ECO:0000313" key="5">
    <source>
        <dbReference type="Proteomes" id="UP000829069"/>
    </source>
</evidence>
<dbReference type="InterPro" id="IPR037171">
    <property type="entry name" value="NagB/RpiA_transferase-like"/>
</dbReference>
<dbReference type="PROSITE" id="PS01161">
    <property type="entry name" value="GLC_GALNAC_ISOMERASE"/>
    <property type="match status" value="1"/>
</dbReference>
<proteinExistence type="predicted"/>
<evidence type="ECO:0000256" key="1">
    <source>
        <dbReference type="ARBA" id="ARBA00022801"/>
    </source>
</evidence>
<dbReference type="PANTHER" id="PTHR11280:SF5">
    <property type="entry name" value="GLUCOSAMINE-6-PHOSPHATE ISOMERASE"/>
    <property type="match status" value="1"/>
</dbReference>